<name>A0A811NS65_9POAL</name>
<gene>
    <name evidence="1" type="ORF">NCGR_LOCUS19838</name>
</gene>
<dbReference type="EMBL" id="CAJGYO010000005">
    <property type="protein sequence ID" value="CAD6229226.1"/>
    <property type="molecule type" value="Genomic_DNA"/>
</dbReference>
<protein>
    <submittedName>
        <fullName evidence="1">Uncharacterized protein</fullName>
    </submittedName>
</protein>
<proteinExistence type="predicted"/>
<organism evidence="1 2">
    <name type="scientific">Miscanthus lutarioriparius</name>
    <dbReference type="NCBI Taxonomy" id="422564"/>
    <lineage>
        <taxon>Eukaryota</taxon>
        <taxon>Viridiplantae</taxon>
        <taxon>Streptophyta</taxon>
        <taxon>Embryophyta</taxon>
        <taxon>Tracheophyta</taxon>
        <taxon>Spermatophyta</taxon>
        <taxon>Magnoliopsida</taxon>
        <taxon>Liliopsida</taxon>
        <taxon>Poales</taxon>
        <taxon>Poaceae</taxon>
        <taxon>PACMAD clade</taxon>
        <taxon>Panicoideae</taxon>
        <taxon>Andropogonodae</taxon>
        <taxon>Andropogoneae</taxon>
        <taxon>Saccharinae</taxon>
        <taxon>Miscanthus</taxon>
    </lineage>
</organism>
<reference evidence="1" key="1">
    <citation type="submission" date="2020-10" db="EMBL/GenBank/DDBJ databases">
        <authorList>
            <person name="Han B."/>
            <person name="Lu T."/>
            <person name="Zhao Q."/>
            <person name="Huang X."/>
            <person name="Zhao Y."/>
        </authorList>
    </citation>
    <scope>NUCLEOTIDE SEQUENCE</scope>
</reference>
<keyword evidence="2" id="KW-1185">Reference proteome</keyword>
<evidence type="ECO:0000313" key="1">
    <source>
        <dbReference type="EMBL" id="CAD6229226.1"/>
    </source>
</evidence>
<dbReference type="OrthoDB" id="581036at2759"/>
<dbReference type="AlphaFoldDB" id="A0A811NS65"/>
<evidence type="ECO:0000313" key="2">
    <source>
        <dbReference type="Proteomes" id="UP000604825"/>
    </source>
</evidence>
<accession>A0A811NS65</accession>
<sequence length="75" mass="8319">MEYEYPYNYNGCGSNKEKRPPLKRGQLKVQIAKTLVGGLVVPAGATSRSNWGLPFLNPDLFVHLSSTQLISQLLI</sequence>
<comment type="caution">
    <text evidence="1">The sequence shown here is derived from an EMBL/GenBank/DDBJ whole genome shotgun (WGS) entry which is preliminary data.</text>
</comment>
<dbReference type="Proteomes" id="UP000604825">
    <property type="component" value="Unassembled WGS sequence"/>
</dbReference>